<name>A0A0N0RY93_9EURO</name>
<gene>
    <name evidence="2" type="ORF">ACN38_g8631</name>
</gene>
<keyword evidence="3" id="KW-1185">Reference proteome</keyword>
<feature type="region of interest" description="Disordered" evidence="1">
    <location>
        <begin position="1"/>
        <end position="20"/>
    </location>
</feature>
<dbReference type="EMBL" id="LHQQ01000161">
    <property type="protein sequence ID" value="KOS40503.1"/>
    <property type="molecule type" value="Genomic_DNA"/>
</dbReference>
<sequence length="68" mass="8182">MLKPEKVKQINEREEEREERDYAEGKRLLFFCPGKSRLTGGRQFTNKRENREFPFPSLCMLLYLQVNS</sequence>
<organism evidence="2 3">
    <name type="scientific">Penicillium nordicum</name>
    <dbReference type="NCBI Taxonomy" id="229535"/>
    <lineage>
        <taxon>Eukaryota</taxon>
        <taxon>Fungi</taxon>
        <taxon>Dikarya</taxon>
        <taxon>Ascomycota</taxon>
        <taxon>Pezizomycotina</taxon>
        <taxon>Eurotiomycetes</taxon>
        <taxon>Eurotiomycetidae</taxon>
        <taxon>Eurotiales</taxon>
        <taxon>Aspergillaceae</taxon>
        <taxon>Penicillium</taxon>
    </lineage>
</organism>
<accession>A0A0N0RY93</accession>
<evidence type="ECO:0000313" key="3">
    <source>
        <dbReference type="Proteomes" id="UP000037696"/>
    </source>
</evidence>
<evidence type="ECO:0000313" key="2">
    <source>
        <dbReference type="EMBL" id="KOS40503.1"/>
    </source>
</evidence>
<proteinExistence type="predicted"/>
<comment type="caution">
    <text evidence="2">The sequence shown here is derived from an EMBL/GenBank/DDBJ whole genome shotgun (WGS) entry which is preliminary data.</text>
</comment>
<evidence type="ECO:0000256" key="1">
    <source>
        <dbReference type="SAM" id="MobiDB-lite"/>
    </source>
</evidence>
<protein>
    <submittedName>
        <fullName evidence="2">Uncharacterized protein</fullName>
    </submittedName>
</protein>
<dbReference type="Proteomes" id="UP000037696">
    <property type="component" value="Unassembled WGS sequence"/>
</dbReference>
<reference evidence="2 3" key="1">
    <citation type="submission" date="2015-08" db="EMBL/GenBank/DDBJ databases">
        <title>Genome sequencing of Penicillium nordicum.</title>
        <authorList>
            <person name="Nguyen H.D."/>
            <person name="Seifert K.A."/>
        </authorList>
    </citation>
    <scope>NUCLEOTIDE SEQUENCE [LARGE SCALE GENOMIC DNA]</scope>
    <source>
        <strain evidence="2 3">DAOMC 185683</strain>
    </source>
</reference>
<dbReference type="AlphaFoldDB" id="A0A0N0RY93"/>